<dbReference type="Pfam" id="PF19054">
    <property type="entry name" value="DUF5753"/>
    <property type="match status" value="1"/>
</dbReference>
<dbReference type="InterPro" id="IPR010982">
    <property type="entry name" value="Lambda_DNA-bd_dom_sf"/>
</dbReference>
<protein>
    <recommendedName>
        <fullName evidence="1">HTH cro/C1-type domain-containing protein</fullName>
    </recommendedName>
</protein>
<dbReference type="OrthoDB" id="4285266at2"/>
<dbReference type="EMBL" id="MSIF01000017">
    <property type="protein sequence ID" value="OLF07131.1"/>
    <property type="molecule type" value="Genomic_DNA"/>
</dbReference>
<keyword evidence="3" id="KW-1185">Reference proteome</keyword>
<dbReference type="SUPFAM" id="SSF47413">
    <property type="entry name" value="lambda repressor-like DNA-binding domains"/>
    <property type="match status" value="1"/>
</dbReference>
<dbReference type="Pfam" id="PF13560">
    <property type="entry name" value="HTH_31"/>
    <property type="match status" value="1"/>
</dbReference>
<dbReference type="AlphaFoldDB" id="A0A7Z0WH91"/>
<dbReference type="InterPro" id="IPR001387">
    <property type="entry name" value="Cro/C1-type_HTH"/>
</dbReference>
<dbReference type="PROSITE" id="PS50943">
    <property type="entry name" value="HTH_CROC1"/>
    <property type="match status" value="1"/>
</dbReference>
<sequence length="283" mass="31437">MARRPTPTIRRWQLGQELRRLREQAGVTPTEAARYLEVSQATLSKIESGKQQIKPLYVKLLASLYGVPDDANNELLQAAAEANQPEWYVALASQVPKWFRQYLGYEGAAAMISTYSVELIDGLLQTEEYARAVGLANQPDASGRDLDAYVALRRARQARVDGDDPPMLHAVLNEASLRTLVGGPEVMRDQLRRLAEVADQPHVTIQVLPFNAGAHPAMTSPFTLLGFDIDEMATVYLENGRGAVYLDAPSDLDRYRWMFDRLTTLALPPANSIDLLSTLVDDL</sequence>
<comment type="caution">
    <text evidence="2">The sequence shown here is derived from an EMBL/GenBank/DDBJ whole genome shotgun (WGS) entry which is preliminary data.</text>
</comment>
<evidence type="ECO:0000313" key="2">
    <source>
        <dbReference type="EMBL" id="OLF07131.1"/>
    </source>
</evidence>
<dbReference type="Gene3D" id="1.10.260.40">
    <property type="entry name" value="lambda repressor-like DNA-binding domains"/>
    <property type="match status" value="1"/>
</dbReference>
<organism evidence="2 3">
    <name type="scientific">Actinophytocola xinjiangensis</name>
    <dbReference type="NCBI Taxonomy" id="485602"/>
    <lineage>
        <taxon>Bacteria</taxon>
        <taxon>Bacillati</taxon>
        <taxon>Actinomycetota</taxon>
        <taxon>Actinomycetes</taxon>
        <taxon>Pseudonocardiales</taxon>
        <taxon>Pseudonocardiaceae</taxon>
    </lineage>
</organism>
<dbReference type="Proteomes" id="UP000185696">
    <property type="component" value="Unassembled WGS sequence"/>
</dbReference>
<evidence type="ECO:0000313" key="3">
    <source>
        <dbReference type="Proteomes" id="UP000185696"/>
    </source>
</evidence>
<gene>
    <name evidence="2" type="ORF">BLA60_28375</name>
</gene>
<proteinExistence type="predicted"/>
<dbReference type="SMART" id="SM00530">
    <property type="entry name" value="HTH_XRE"/>
    <property type="match status" value="1"/>
</dbReference>
<dbReference type="InterPro" id="IPR043917">
    <property type="entry name" value="DUF5753"/>
</dbReference>
<dbReference type="CDD" id="cd00093">
    <property type="entry name" value="HTH_XRE"/>
    <property type="match status" value="1"/>
</dbReference>
<dbReference type="GO" id="GO:0003677">
    <property type="term" value="F:DNA binding"/>
    <property type="evidence" value="ECO:0007669"/>
    <property type="project" value="InterPro"/>
</dbReference>
<reference evidence="2 3" key="1">
    <citation type="submission" date="2016-12" db="EMBL/GenBank/DDBJ databases">
        <title>The draft genome sequence of Actinophytocola xinjiangensis.</title>
        <authorList>
            <person name="Wang W."/>
            <person name="Yuan L."/>
        </authorList>
    </citation>
    <scope>NUCLEOTIDE SEQUENCE [LARGE SCALE GENOMIC DNA]</scope>
    <source>
        <strain evidence="2 3">CGMCC 4.4663</strain>
    </source>
</reference>
<accession>A0A7Z0WH91</accession>
<dbReference type="RefSeq" id="WP_075136074.1">
    <property type="nucleotide sequence ID" value="NZ_MSIF01000017.1"/>
</dbReference>
<feature type="domain" description="HTH cro/C1-type" evidence="1">
    <location>
        <begin position="18"/>
        <end position="71"/>
    </location>
</feature>
<name>A0A7Z0WH91_9PSEU</name>
<evidence type="ECO:0000259" key="1">
    <source>
        <dbReference type="PROSITE" id="PS50943"/>
    </source>
</evidence>